<keyword evidence="1" id="KW-1133">Transmembrane helix</keyword>
<keyword evidence="1" id="KW-0472">Membrane</keyword>
<dbReference type="Proteomes" id="UP001175271">
    <property type="component" value="Unassembled WGS sequence"/>
</dbReference>
<evidence type="ECO:0000256" key="1">
    <source>
        <dbReference type="SAM" id="Phobius"/>
    </source>
</evidence>
<sequence length="141" mass="16039">MASLQANLITFHRNRDYFCSVPLHHSIIRLTFHQLNESPEFAESNELIVETFENLDFGFNSHSIHQLIAAVVVFVVISALLAVTVIIFRIYVYCRNDANTRQYQLPTYDTKSSQGSPSAHGHSRSARNSFHAAFMHTVEDV</sequence>
<gene>
    <name evidence="2" type="ORF">QR680_002127</name>
</gene>
<name>A0AA39H3H1_9BILA</name>
<reference evidence="2" key="1">
    <citation type="submission" date="2023-06" db="EMBL/GenBank/DDBJ databases">
        <title>Genomic analysis of the entomopathogenic nematode Steinernema hermaphroditum.</title>
        <authorList>
            <person name="Schwarz E.M."/>
            <person name="Heppert J.K."/>
            <person name="Baniya A."/>
            <person name="Schwartz H.T."/>
            <person name="Tan C.-H."/>
            <person name="Antoshechkin I."/>
            <person name="Sternberg P.W."/>
            <person name="Goodrich-Blair H."/>
            <person name="Dillman A.R."/>
        </authorList>
    </citation>
    <scope>NUCLEOTIDE SEQUENCE</scope>
    <source>
        <strain evidence="2">PS9179</strain>
        <tissue evidence="2">Whole animal</tissue>
    </source>
</reference>
<keyword evidence="1" id="KW-0812">Transmembrane</keyword>
<organism evidence="2 3">
    <name type="scientific">Steinernema hermaphroditum</name>
    <dbReference type="NCBI Taxonomy" id="289476"/>
    <lineage>
        <taxon>Eukaryota</taxon>
        <taxon>Metazoa</taxon>
        <taxon>Ecdysozoa</taxon>
        <taxon>Nematoda</taxon>
        <taxon>Chromadorea</taxon>
        <taxon>Rhabditida</taxon>
        <taxon>Tylenchina</taxon>
        <taxon>Panagrolaimomorpha</taxon>
        <taxon>Strongyloidoidea</taxon>
        <taxon>Steinernematidae</taxon>
        <taxon>Steinernema</taxon>
    </lineage>
</organism>
<evidence type="ECO:0000313" key="2">
    <source>
        <dbReference type="EMBL" id="KAK0397434.1"/>
    </source>
</evidence>
<proteinExistence type="predicted"/>
<keyword evidence="3" id="KW-1185">Reference proteome</keyword>
<dbReference type="AlphaFoldDB" id="A0AA39H3H1"/>
<feature type="transmembrane region" description="Helical" evidence="1">
    <location>
        <begin position="67"/>
        <end position="92"/>
    </location>
</feature>
<dbReference type="EMBL" id="JAUCMV010000005">
    <property type="protein sequence ID" value="KAK0397434.1"/>
    <property type="molecule type" value="Genomic_DNA"/>
</dbReference>
<protein>
    <submittedName>
        <fullName evidence="2">Uncharacterized protein</fullName>
    </submittedName>
</protein>
<accession>A0AA39H3H1</accession>
<comment type="caution">
    <text evidence="2">The sequence shown here is derived from an EMBL/GenBank/DDBJ whole genome shotgun (WGS) entry which is preliminary data.</text>
</comment>
<evidence type="ECO:0000313" key="3">
    <source>
        <dbReference type="Proteomes" id="UP001175271"/>
    </source>
</evidence>